<reference evidence="2 3" key="1">
    <citation type="journal article" date="2015" name="BMC Genomics">
        <title>Genome mining reveals unlocked bioactive potential of marine Gram-negative bacteria.</title>
        <authorList>
            <person name="Machado H."/>
            <person name="Sonnenschein E.C."/>
            <person name="Melchiorsen J."/>
            <person name="Gram L."/>
        </authorList>
    </citation>
    <scope>NUCLEOTIDE SEQUENCE [LARGE SCALE GENOMIC DNA]</scope>
    <source>
        <strain evidence="2 3">S3137</strain>
    </source>
</reference>
<feature type="transmembrane region" description="Helical" evidence="1">
    <location>
        <begin position="109"/>
        <end position="130"/>
    </location>
</feature>
<feature type="transmembrane region" description="Helical" evidence="1">
    <location>
        <begin position="21"/>
        <end position="39"/>
    </location>
</feature>
<organism evidence="2 3">
    <name type="scientific">Pseudoalteromonas ruthenica</name>
    <dbReference type="NCBI Taxonomy" id="151081"/>
    <lineage>
        <taxon>Bacteria</taxon>
        <taxon>Pseudomonadati</taxon>
        <taxon>Pseudomonadota</taxon>
        <taxon>Gammaproteobacteria</taxon>
        <taxon>Alteromonadales</taxon>
        <taxon>Pseudoalteromonadaceae</taxon>
        <taxon>Pseudoalteromonas</taxon>
    </lineage>
</organism>
<name>A0A0F4PKS6_9GAMM</name>
<sequence length="134" mass="15469">MQSFFELEKKLLNEHGSEYNSFTRLLLTISVACITILASTKTVSANIFFIVAFVLLFISLLFGILVQHRIMMNPIYHLELAQKQLEEAEKAGSSEPLKLRRKPSKLEQWFYRLQAAGFVLAFFMLAVYFVEKIT</sequence>
<dbReference type="Proteomes" id="UP000033664">
    <property type="component" value="Unassembled WGS sequence"/>
</dbReference>
<keyword evidence="1" id="KW-0812">Transmembrane</keyword>
<evidence type="ECO:0000313" key="2">
    <source>
        <dbReference type="EMBL" id="KJZ00524.1"/>
    </source>
</evidence>
<proteinExistence type="predicted"/>
<comment type="caution">
    <text evidence="2">The sequence shown here is derived from an EMBL/GenBank/DDBJ whole genome shotgun (WGS) entry which is preliminary data.</text>
</comment>
<evidence type="ECO:0000313" key="3">
    <source>
        <dbReference type="Proteomes" id="UP000033664"/>
    </source>
</evidence>
<dbReference type="AlphaFoldDB" id="A0A0F4PKS6"/>
<accession>A0A0F4PKS6</accession>
<dbReference type="PATRIC" id="fig|151081.8.peg.2731"/>
<dbReference type="OrthoDB" id="9985852at2"/>
<dbReference type="RefSeq" id="WP_045979934.1">
    <property type="nucleotide sequence ID" value="NZ_JXXY01000015.1"/>
</dbReference>
<evidence type="ECO:0000256" key="1">
    <source>
        <dbReference type="SAM" id="Phobius"/>
    </source>
</evidence>
<keyword evidence="1" id="KW-1133">Transmembrane helix</keyword>
<feature type="transmembrane region" description="Helical" evidence="1">
    <location>
        <begin position="45"/>
        <end position="66"/>
    </location>
</feature>
<dbReference type="EMBL" id="JXXZ01000006">
    <property type="protein sequence ID" value="KJZ00524.1"/>
    <property type="molecule type" value="Genomic_DNA"/>
</dbReference>
<keyword evidence="3" id="KW-1185">Reference proteome</keyword>
<protein>
    <submittedName>
        <fullName evidence="2">Uncharacterized protein</fullName>
    </submittedName>
</protein>
<gene>
    <name evidence="2" type="ORF">TW72_07540</name>
</gene>
<dbReference type="GeneID" id="58228338"/>
<keyword evidence="1" id="KW-0472">Membrane</keyword>